<evidence type="ECO:0008006" key="8">
    <source>
        <dbReference type="Google" id="ProtNLM"/>
    </source>
</evidence>
<dbReference type="InterPro" id="IPR000537">
    <property type="entry name" value="UbiA_prenyltransferase"/>
</dbReference>
<dbReference type="Proteomes" id="UP000178943">
    <property type="component" value="Unassembled WGS sequence"/>
</dbReference>
<gene>
    <name evidence="6" type="ORF">A2Y62_12110</name>
</gene>
<evidence type="ECO:0000256" key="4">
    <source>
        <dbReference type="ARBA" id="ARBA00023136"/>
    </source>
</evidence>
<keyword evidence="3 5" id="KW-1133">Transmembrane helix</keyword>
<feature type="transmembrane region" description="Helical" evidence="5">
    <location>
        <begin position="45"/>
        <end position="69"/>
    </location>
</feature>
<dbReference type="AlphaFoldDB" id="A0A1F5VET6"/>
<evidence type="ECO:0000313" key="7">
    <source>
        <dbReference type="Proteomes" id="UP000178943"/>
    </source>
</evidence>
<feature type="transmembrane region" description="Helical" evidence="5">
    <location>
        <begin position="248"/>
        <end position="265"/>
    </location>
</feature>
<evidence type="ECO:0000256" key="5">
    <source>
        <dbReference type="SAM" id="Phobius"/>
    </source>
</evidence>
<protein>
    <recommendedName>
        <fullName evidence="8">Prenyltransferase</fullName>
    </recommendedName>
</protein>
<dbReference type="STRING" id="1817863.A2Y62_12110"/>
<dbReference type="EMBL" id="MFGW01000195">
    <property type="protein sequence ID" value="OGF61441.1"/>
    <property type="molecule type" value="Genomic_DNA"/>
</dbReference>
<proteinExistence type="predicted"/>
<dbReference type="Gene3D" id="1.10.357.140">
    <property type="entry name" value="UbiA prenyltransferase"/>
    <property type="match status" value="1"/>
</dbReference>
<keyword evidence="2 5" id="KW-0812">Transmembrane</keyword>
<dbReference type="InterPro" id="IPR044878">
    <property type="entry name" value="UbiA_sf"/>
</dbReference>
<feature type="transmembrane region" description="Helical" evidence="5">
    <location>
        <begin position="90"/>
        <end position="111"/>
    </location>
</feature>
<reference evidence="6 7" key="1">
    <citation type="journal article" date="2016" name="Nat. Commun.">
        <title>Thousands of microbial genomes shed light on interconnected biogeochemical processes in an aquifer system.</title>
        <authorList>
            <person name="Anantharaman K."/>
            <person name="Brown C.T."/>
            <person name="Hug L.A."/>
            <person name="Sharon I."/>
            <person name="Castelle C.J."/>
            <person name="Probst A.J."/>
            <person name="Thomas B.C."/>
            <person name="Singh A."/>
            <person name="Wilkins M.J."/>
            <person name="Karaoz U."/>
            <person name="Brodie E.L."/>
            <person name="Williams K.H."/>
            <person name="Hubbard S.S."/>
            <person name="Banfield J.F."/>
        </authorList>
    </citation>
    <scope>NUCLEOTIDE SEQUENCE [LARGE SCALE GENOMIC DNA]</scope>
</reference>
<comment type="caution">
    <text evidence="6">The sequence shown here is derived from an EMBL/GenBank/DDBJ whole genome shotgun (WGS) entry which is preliminary data.</text>
</comment>
<feature type="transmembrane region" description="Helical" evidence="5">
    <location>
        <begin position="221"/>
        <end position="242"/>
    </location>
</feature>
<feature type="transmembrane region" description="Helical" evidence="5">
    <location>
        <begin position="117"/>
        <end position="136"/>
    </location>
</feature>
<keyword evidence="4 5" id="KW-0472">Membrane</keyword>
<comment type="subcellular location">
    <subcellularLocation>
        <location evidence="1">Membrane</location>
        <topology evidence="1">Multi-pass membrane protein</topology>
    </subcellularLocation>
</comment>
<dbReference type="Pfam" id="PF01040">
    <property type="entry name" value="UbiA"/>
    <property type="match status" value="1"/>
</dbReference>
<feature type="transmembrane region" description="Helical" evidence="5">
    <location>
        <begin position="285"/>
        <end position="304"/>
    </location>
</feature>
<evidence type="ECO:0000256" key="2">
    <source>
        <dbReference type="ARBA" id="ARBA00022692"/>
    </source>
</evidence>
<organism evidence="6 7">
    <name type="scientific">Candidatus Fischerbacteria bacterium RBG_13_37_8</name>
    <dbReference type="NCBI Taxonomy" id="1817863"/>
    <lineage>
        <taxon>Bacteria</taxon>
        <taxon>Candidatus Fischeribacteriota</taxon>
    </lineage>
</organism>
<accession>A0A1F5VET6</accession>
<sequence length="305" mass="34901">MQEKAKHNYIHYINAMRLNRWPRSFSIIVGSLAALYTVGIAGQNFIAIGINFVLAFCVTFLICIVNYIINEIVDAPTDYFHPVKHSRPVVSGNVSIKILLLIALLFSGIAFTLSLLFFKHFVSISLFALLMMGFLYNIRPIRLKDIHYLDAVSESANNPIRFLIGWYALDPGQHPTLLYLICWWAIGAFLMFGKRLSEKKIFKEDEAKYYRKSLGIYTESALAKSMVVSSAVFFAAFLIMLINKLNTYNVLLLPISIVYIIWILYEAWKGKYLIDEPEVILKQPAFIFLMLLILAFIILSFFPAP</sequence>
<feature type="transmembrane region" description="Helical" evidence="5">
    <location>
        <begin position="175"/>
        <end position="193"/>
    </location>
</feature>
<evidence type="ECO:0000256" key="1">
    <source>
        <dbReference type="ARBA" id="ARBA00004141"/>
    </source>
</evidence>
<name>A0A1F5VET6_9BACT</name>
<dbReference type="GO" id="GO:0016765">
    <property type="term" value="F:transferase activity, transferring alkyl or aryl (other than methyl) groups"/>
    <property type="evidence" value="ECO:0007669"/>
    <property type="project" value="InterPro"/>
</dbReference>
<dbReference type="GO" id="GO:0016020">
    <property type="term" value="C:membrane"/>
    <property type="evidence" value="ECO:0007669"/>
    <property type="project" value="UniProtKB-SubCell"/>
</dbReference>
<feature type="transmembrane region" description="Helical" evidence="5">
    <location>
        <begin position="21"/>
        <end position="39"/>
    </location>
</feature>
<evidence type="ECO:0000256" key="3">
    <source>
        <dbReference type="ARBA" id="ARBA00022989"/>
    </source>
</evidence>
<evidence type="ECO:0000313" key="6">
    <source>
        <dbReference type="EMBL" id="OGF61441.1"/>
    </source>
</evidence>